<protein>
    <recommendedName>
        <fullName evidence="5">DUF2567 domain-containing protein</fullName>
    </recommendedName>
</protein>
<organism evidence="3 4">
    <name type="scientific">Rugosimonospora africana</name>
    <dbReference type="NCBI Taxonomy" id="556532"/>
    <lineage>
        <taxon>Bacteria</taxon>
        <taxon>Bacillati</taxon>
        <taxon>Actinomycetota</taxon>
        <taxon>Actinomycetes</taxon>
        <taxon>Micromonosporales</taxon>
        <taxon>Micromonosporaceae</taxon>
        <taxon>Rugosimonospora</taxon>
    </lineage>
</organism>
<dbReference type="EMBL" id="BONZ01000076">
    <property type="protein sequence ID" value="GIH19075.1"/>
    <property type="molecule type" value="Genomic_DNA"/>
</dbReference>
<accession>A0A8J3VUA8</accession>
<feature type="transmembrane region" description="Helical" evidence="2">
    <location>
        <begin position="160"/>
        <end position="180"/>
    </location>
</feature>
<sequence>MSTPIPDPDGTGSDAAEDGPGEPGDRPAGVGPASTTPSPAIGGWHVPDAGADVPEPAALAVPIIPEGPAEPERTSRLSEILLAVGVAALITALGFPLGWLWSAAAPWIPAEKVPRAAVLAQPEQEQIIADEGWYLLITVVAGLVLALLAWILLRRHRGVFMVLGLAVGGVLGGVLTLKFGHHIGTHHFKNLVANAPVGTQFPAPVNLRVQQIGLWHHWLPYARGDVLALAITATALYVLLAGFSAHPSLRGPDPQQPGVPVYDLPIDGYPGPGTEPRAMEAGTGPSIGGATGPTGPVVLSSDS</sequence>
<reference evidence="3" key="1">
    <citation type="submission" date="2021-01" db="EMBL/GenBank/DDBJ databases">
        <title>Whole genome shotgun sequence of Rugosimonospora africana NBRC 104875.</title>
        <authorList>
            <person name="Komaki H."/>
            <person name="Tamura T."/>
        </authorList>
    </citation>
    <scope>NUCLEOTIDE SEQUENCE</scope>
    <source>
        <strain evidence="3">NBRC 104875</strain>
    </source>
</reference>
<evidence type="ECO:0008006" key="5">
    <source>
        <dbReference type="Google" id="ProtNLM"/>
    </source>
</evidence>
<keyword evidence="4" id="KW-1185">Reference proteome</keyword>
<evidence type="ECO:0000256" key="1">
    <source>
        <dbReference type="SAM" id="MobiDB-lite"/>
    </source>
</evidence>
<comment type="caution">
    <text evidence="3">The sequence shown here is derived from an EMBL/GenBank/DDBJ whole genome shotgun (WGS) entry which is preliminary data.</text>
</comment>
<proteinExistence type="predicted"/>
<name>A0A8J3VUA8_9ACTN</name>
<feature type="region of interest" description="Disordered" evidence="1">
    <location>
        <begin position="1"/>
        <end position="48"/>
    </location>
</feature>
<keyword evidence="2" id="KW-0472">Membrane</keyword>
<keyword evidence="2" id="KW-0812">Transmembrane</keyword>
<feature type="transmembrane region" description="Helical" evidence="2">
    <location>
        <begin position="133"/>
        <end position="153"/>
    </location>
</feature>
<dbReference type="AlphaFoldDB" id="A0A8J3VUA8"/>
<feature type="transmembrane region" description="Helical" evidence="2">
    <location>
        <begin position="226"/>
        <end position="245"/>
    </location>
</feature>
<evidence type="ECO:0000256" key="2">
    <source>
        <dbReference type="SAM" id="Phobius"/>
    </source>
</evidence>
<evidence type="ECO:0000313" key="3">
    <source>
        <dbReference type="EMBL" id="GIH19075.1"/>
    </source>
</evidence>
<feature type="transmembrane region" description="Helical" evidence="2">
    <location>
        <begin position="80"/>
        <end position="101"/>
    </location>
</feature>
<dbReference type="Proteomes" id="UP000642748">
    <property type="component" value="Unassembled WGS sequence"/>
</dbReference>
<feature type="region of interest" description="Disordered" evidence="1">
    <location>
        <begin position="265"/>
        <end position="303"/>
    </location>
</feature>
<evidence type="ECO:0000313" key="4">
    <source>
        <dbReference type="Proteomes" id="UP000642748"/>
    </source>
</evidence>
<dbReference type="RefSeq" id="WP_203922545.1">
    <property type="nucleotide sequence ID" value="NZ_BONZ01000076.1"/>
</dbReference>
<keyword evidence="2" id="KW-1133">Transmembrane helix</keyword>
<gene>
    <name evidence="3" type="ORF">Raf01_72470</name>
</gene>